<dbReference type="EMBL" id="WIXE01002130">
    <property type="protein sequence ID" value="KAK5985087.1"/>
    <property type="molecule type" value="Genomic_DNA"/>
</dbReference>
<sequence length="361" mass="41968">MCAEMSLSPVKWRRRSWRSIISARRENIVFSSVPVSTRVQELENREHAMANDDMKSLKEMLQRLIDMQLTAQAHNGKGDNVEANATEELQATLNELQEVRQNLLSFERRYAALQKKNERLEAELVMMRRELELARNDVFTYRKSSLRRKAWKLSQSFDDSVLCCDGTPDNKVHVKELREEIAMLNKELEKREAVIENERIHHRAQLKDFIAAVKVAERHREEAQAEVNRMVDASRTVASPDEMIWDNLMQRFQRSTKRNALLAWAEAHLTAYPSISVSNFTSDWCDGRAFCALIHHFQPELLDRASLLQREHCPELAIQLASRLRIHIDPTTFTGTKPDFKHVMEVVFQLYKKLDLGEGEA</sequence>
<dbReference type="AlphaFoldDB" id="A0AAN8FUY3"/>
<proteinExistence type="predicted"/>
<keyword evidence="4" id="KW-1185">Reference proteome</keyword>
<name>A0AAN8FUY3_TRICO</name>
<evidence type="ECO:0000259" key="2">
    <source>
        <dbReference type="PROSITE" id="PS50021"/>
    </source>
</evidence>
<evidence type="ECO:0000313" key="3">
    <source>
        <dbReference type="EMBL" id="KAK5985087.1"/>
    </source>
</evidence>
<feature type="coiled-coil region" evidence="1">
    <location>
        <begin position="82"/>
        <end position="137"/>
    </location>
</feature>
<protein>
    <submittedName>
        <fullName evidence="3">Calponin- (CH) domain-containing protein</fullName>
    </submittedName>
</protein>
<dbReference type="InterPro" id="IPR001715">
    <property type="entry name" value="CH_dom"/>
</dbReference>
<dbReference type="PROSITE" id="PS50021">
    <property type="entry name" value="CH"/>
    <property type="match status" value="1"/>
</dbReference>
<dbReference type="PANTHER" id="PTHR23167:SF46">
    <property type="entry name" value="EPS15 HOMOLOGY DOMAIN CONTAINING PROTEIN-BINDING PROTEIN 1, ISOFORM F"/>
    <property type="match status" value="1"/>
</dbReference>
<dbReference type="InterPro" id="IPR050540">
    <property type="entry name" value="F-actin_Monoox_Mical"/>
</dbReference>
<reference evidence="3 4" key="1">
    <citation type="submission" date="2019-10" db="EMBL/GenBank/DDBJ databases">
        <title>Assembly and Annotation for the nematode Trichostrongylus colubriformis.</title>
        <authorList>
            <person name="Martin J."/>
        </authorList>
    </citation>
    <scope>NUCLEOTIDE SEQUENCE [LARGE SCALE GENOMIC DNA]</scope>
    <source>
        <strain evidence="3">G859</strain>
        <tissue evidence="3">Whole worm</tissue>
    </source>
</reference>
<dbReference type="Pfam" id="PF00307">
    <property type="entry name" value="CH"/>
    <property type="match status" value="1"/>
</dbReference>
<dbReference type="SUPFAM" id="SSF47576">
    <property type="entry name" value="Calponin-homology domain, CH-domain"/>
    <property type="match status" value="1"/>
</dbReference>
<feature type="domain" description="Calponin-homology (CH)" evidence="2">
    <location>
        <begin position="255"/>
        <end position="355"/>
    </location>
</feature>
<feature type="coiled-coil region" evidence="1">
    <location>
        <begin position="174"/>
        <end position="233"/>
    </location>
</feature>
<dbReference type="PANTHER" id="PTHR23167">
    <property type="entry name" value="CALPONIN HOMOLOGY DOMAIN-CONTAINING PROTEIN DDB_G0272472-RELATED"/>
    <property type="match status" value="1"/>
</dbReference>
<comment type="caution">
    <text evidence="3">The sequence shown here is derived from an EMBL/GenBank/DDBJ whole genome shotgun (WGS) entry which is preliminary data.</text>
</comment>
<dbReference type="InterPro" id="IPR036872">
    <property type="entry name" value="CH_dom_sf"/>
</dbReference>
<gene>
    <name evidence="3" type="ORF">GCK32_003178</name>
</gene>
<evidence type="ECO:0000313" key="4">
    <source>
        <dbReference type="Proteomes" id="UP001331761"/>
    </source>
</evidence>
<accession>A0AAN8FUY3</accession>
<dbReference type="SMART" id="SM00033">
    <property type="entry name" value="CH"/>
    <property type="match status" value="1"/>
</dbReference>
<dbReference type="Proteomes" id="UP001331761">
    <property type="component" value="Unassembled WGS sequence"/>
</dbReference>
<dbReference type="Gene3D" id="1.10.418.10">
    <property type="entry name" value="Calponin-like domain"/>
    <property type="match status" value="1"/>
</dbReference>
<keyword evidence="1" id="KW-0175">Coiled coil</keyword>
<evidence type="ECO:0000256" key="1">
    <source>
        <dbReference type="SAM" id="Coils"/>
    </source>
</evidence>
<organism evidence="3 4">
    <name type="scientific">Trichostrongylus colubriformis</name>
    <name type="common">Black scour worm</name>
    <dbReference type="NCBI Taxonomy" id="6319"/>
    <lineage>
        <taxon>Eukaryota</taxon>
        <taxon>Metazoa</taxon>
        <taxon>Ecdysozoa</taxon>
        <taxon>Nematoda</taxon>
        <taxon>Chromadorea</taxon>
        <taxon>Rhabditida</taxon>
        <taxon>Rhabditina</taxon>
        <taxon>Rhabditomorpha</taxon>
        <taxon>Strongyloidea</taxon>
        <taxon>Trichostrongylidae</taxon>
        <taxon>Trichostrongylus</taxon>
    </lineage>
</organism>